<feature type="region of interest" description="Disordered" evidence="1">
    <location>
        <begin position="131"/>
        <end position="154"/>
    </location>
</feature>
<dbReference type="Pfam" id="PF14032">
    <property type="entry name" value="PknH_C"/>
    <property type="match status" value="1"/>
</dbReference>
<evidence type="ECO:0000256" key="1">
    <source>
        <dbReference type="SAM" id="MobiDB-lite"/>
    </source>
</evidence>
<keyword evidence="4" id="KW-0614">Plasmid</keyword>
<feature type="compositionally biased region" description="Low complexity" evidence="1">
    <location>
        <begin position="136"/>
        <end position="149"/>
    </location>
</feature>
<protein>
    <submittedName>
        <fullName evidence="4">Conserved membrane protein</fullName>
    </submittedName>
</protein>
<dbReference type="Proteomes" id="UP000011157">
    <property type="component" value="Plasmid pMUM002"/>
</dbReference>
<evidence type="ECO:0000259" key="3">
    <source>
        <dbReference type="Pfam" id="PF14032"/>
    </source>
</evidence>
<organism evidence="4 5">
    <name type="scientific">Mycobacterium liflandii (strain 128FXT)</name>
    <dbReference type="NCBI Taxonomy" id="459424"/>
    <lineage>
        <taxon>Bacteria</taxon>
        <taxon>Bacillati</taxon>
        <taxon>Actinomycetota</taxon>
        <taxon>Actinomycetes</taxon>
        <taxon>Mycobacteriales</taxon>
        <taxon>Mycobacteriaceae</taxon>
        <taxon>Mycobacterium</taxon>
        <taxon>Mycobacterium ulcerans group</taxon>
    </lineage>
</organism>
<dbReference type="Gene3D" id="3.40.1000.70">
    <property type="entry name" value="PknH-like extracellular domain"/>
    <property type="match status" value="1"/>
</dbReference>
<keyword evidence="5" id="KW-1185">Reference proteome</keyword>
<evidence type="ECO:0000256" key="2">
    <source>
        <dbReference type="SAM" id="Phobius"/>
    </source>
</evidence>
<dbReference type="KEGG" id="mli:MULP_030"/>
<dbReference type="InterPro" id="IPR026954">
    <property type="entry name" value="PknH-like_Extracell"/>
</dbReference>
<dbReference type="EMBL" id="EU271968">
    <property type="protein sequence ID" value="ACA57602.1"/>
    <property type="molecule type" value="Genomic_DNA"/>
</dbReference>
<sequence>MLGITFGLAPRRMITMSVDTEPTMPSHTWGARPSTGPTPVDPWGPPITTMGQPRPTNPQTPEARYSWAPPPMAFQPGFGRAPGWPYPPATPNTAPHRASARIAAAVVGAALAVIALIVLITTVGGSTKPGAALTHTTPTVSAQPPSTTTTPPPPPPIAPAALAGLLLDTDTINALMNSGELAVDPKHTTTKLFTDTTDHPACGGVLVNASKQVYDGSGWVAAQTQALRDNTTRQHVVYESVISYPSARTATKMVAQEAHSWQRCNGRSITTTATSYPAQTWFVATVDNHDGMLTALMNQEGARGWACQHALTARNNIVIDIEVCGADITHQATAIAKKVAQNVH</sequence>
<dbReference type="HOGENOM" id="CLU_060937_1_0_11"/>
<name>B6CLW5_MYCL1</name>
<keyword evidence="2" id="KW-1133">Transmembrane helix</keyword>
<reference evidence="5" key="2">
    <citation type="journal article" date="2013" name="J. Bacteriol.">
        <title>Complete Genome Sequence of the Frog Pathogen Mycobacterium ulcerans Ecovar Liflandii.</title>
        <authorList>
            <person name="Tobias N.J."/>
            <person name="Doig K.D."/>
            <person name="Medema M.H."/>
            <person name="Chen H."/>
            <person name="Haring V."/>
            <person name="Moore R."/>
            <person name="Seemann T."/>
            <person name="Stinear T.P."/>
        </authorList>
    </citation>
    <scope>NUCLEOTIDE SEQUENCE</scope>
    <source>
        <strain evidence="5">128FXT</strain>
    </source>
</reference>
<keyword evidence="2" id="KW-0472">Membrane</keyword>
<dbReference type="AlphaFoldDB" id="B6CLW5"/>
<gene>
    <name evidence="4" type="ordered locus">MULP_030</name>
</gene>
<dbReference type="InterPro" id="IPR038232">
    <property type="entry name" value="PknH-like_Extracell_sf"/>
</dbReference>
<dbReference type="PATRIC" id="fig|459424.11.peg.5963"/>
<geneLocation type="plasmid" evidence="4 5">
    <name>pMUM002</name>
</geneLocation>
<reference evidence="4 5" key="1">
    <citation type="journal article" date="2008" name="BMC Genomics">
        <title>Deciphering the genetic basis for polyketide variation among mycobacteria producing mycolactones.</title>
        <authorList>
            <person name="Pidot S.J."/>
            <person name="Hong H."/>
            <person name="Seemann T."/>
            <person name="Porter J.L."/>
            <person name="Yip M.J."/>
            <person name="Men A."/>
            <person name="Johnson M."/>
            <person name="Wilson P."/>
            <person name="Davies J.K."/>
            <person name="Leadlay P.F."/>
            <person name="Stinear T.P."/>
        </authorList>
    </citation>
    <scope>NUCLEOTIDE SEQUENCE [LARGE SCALE GENOMIC DNA]</scope>
    <source>
        <strain evidence="4 5">128FXT</strain>
    </source>
</reference>
<accession>B6CLW5</accession>
<proteinExistence type="predicted"/>
<feature type="domain" description="PknH-like extracellular" evidence="3">
    <location>
        <begin position="158"/>
        <end position="341"/>
    </location>
</feature>
<evidence type="ECO:0000313" key="4">
    <source>
        <dbReference type="EMBL" id="ACA57602.1"/>
    </source>
</evidence>
<keyword evidence="2" id="KW-0812">Transmembrane</keyword>
<evidence type="ECO:0000313" key="5">
    <source>
        <dbReference type="Proteomes" id="UP000011157"/>
    </source>
</evidence>
<feature type="transmembrane region" description="Helical" evidence="2">
    <location>
        <begin position="102"/>
        <end position="124"/>
    </location>
</feature>